<proteinExistence type="predicted"/>
<protein>
    <submittedName>
        <fullName evidence="1">Uncharacterized protein</fullName>
    </submittedName>
</protein>
<name>A0A0A9EFQ4_ARUDO</name>
<accession>A0A0A9EFQ4</accession>
<reference evidence="1" key="1">
    <citation type="submission" date="2014-09" db="EMBL/GenBank/DDBJ databases">
        <authorList>
            <person name="Magalhaes I.L.F."/>
            <person name="Oliveira U."/>
            <person name="Santos F.R."/>
            <person name="Vidigal T.H.D.A."/>
            <person name="Brescovit A.D."/>
            <person name="Santos A.J."/>
        </authorList>
    </citation>
    <scope>NUCLEOTIDE SEQUENCE</scope>
    <source>
        <tissue evidence="1">Shoot tissue taken approximately 20 cm above the soil surface</tissue>
    </source>
</reference>
<organism evidence="1">
    <name type="scientific">Arundo donax</name>
    <name type="common">Giant reed</name>
    <name type="synonym">Donax arundinaceus</name>
    <dbReference type="NCBI Taxonomy" id="35708"/>
    <lineage>
        <taxon>Eukaryota</taxon>
        <taxon>Viridiplantae</taxon>
        <taxon>Streptophyta</taxon>
        <taxon>Embryophyta</taxon>
        <taxon>Tracheophyta</taxon>
        <taxon>Spermatophyta</taxon>
        <taxon>Magnoliopsida</taxon>
        <taxon>Liliopsida</taxon>
        <taxon>Poales</taxon>
        <taxon>Poaceae</taxon>
        <taxon>PACMAD clade</taxon>
        <taxon>Arundinoideae</taxon>
        <taxon>Arundineae</taxon>
        <taxon>Arundo</taxon>
    </lineage>
</organism>
<reference evidence="1" key="2">
    <citation type="journal article" date="2015" name="Data Brief">
        <title>Shoot transcriptome of the giant reed, Arundo donax.</title>
        <authorList>
            <person name="Barrero R.A."/>
            <person name="Guerrero F.D."/>
            <person name="Moolhuijzen P."/>
            <person name="Goolsby J.A."/>
            <person name="Tidwell J."/>
            <person name="Bellgard S.E."/>
            <person name="Bellgard M.I."/>
        </authorList>
    </citation>
    <scope>NUCLEOTIDE SEQUENCE</scope>
    <source>
        <tissue evidence="1">Shoot tissue taken approximately 20 cm above the soil surface</tissue>
    </source>
</reference>
<sequence length="24" mass="2883">MALRFNQFCLFKHFLATRQSPLLT</sequence>
<dbReference type="EMBL" id="GBRH01200042">
    <property type="protein sequence ID" value="JAD97853.1"/>
    <property type="molecule type" value="Transcribed_RNA"/>
</dbReference>
<evidence type="ECO:0000313" key="1">
    <source>
        <dbReference type="EMBL" id="JAD97853.1"/>
    </source>
</evidence>
<dbReference type="AlphaFoldDB" id="A0A0A9EFQ4"/>